<keyword evidence="1" id="KW-0812">Transmembrane</keyword>
<gene>
    <name evidence="2" type="ORF">E1293_24135</name>
</gene>
<accession>A0A4R5AZW6</accession>
<dbReference type="Proteomes" id="UP000295578">
    <property type="component" value="Unassembled WGS sequence"/>
</dbReference>
<dbReference type="OrthoDB" id="4301915at2"/>
<evidence type="ECO:0000256" key="1">
    <source>
        <dbReference type="SAM" id="Phobius"/>
    </source>
</evidence>
<keyword evidence="1" id="KW-1133">Transmembrane helix</keyword>
<keyword evidence="1" id="KW-0472">Membrane</keyword>
<keyword evidence="3" id="KW-1185">Reference proteome</keyword>
<proteinExistence type="predicted"/>
<dbReference type="RefSeq" id="WP_132199731.1">
    <property type="nucleotide sequence ID" value="NZ_SMKY01000118.1"/>
</dbReference>
<sequence>MLTYLVVVLWLLAVILVLAACVGQRKLWWRTHAWRFRDPQGREPSGAALVAGRVAKLALAAVLVAATFLVNGPVRAALSADQQRDVEMLALQAAVSLPGGPLEITYSALQPHVHKTFSDAIRGRAALTEGDPFTDGDRSGLKFELTDTDGDHPVCLTVTVHRLPESSALRAVITMSTTMAKGHC</sequence>
<feature type="transmembrane region" description="Helical" evidence="1">
    <location>
        <begin position="47"/>
        <end position="70"/>
    </location>
</feature>
<reference evidence="2 3" key="1">
    <citation type="submission" date="2019-03" db="EMBL/GenBank/DDBJ databases">
        <title>Draft genome sequences of novel Actinobacteria.</title>
        <authorList>
            <person name="Sahin N."/>
            <person name="Ay H."/>
            <person name="Saygin H."/>
        </authorList>
    </citation>
    <scope>NUCLEOTIDE SEQUENCE [LARGE SCALE GENOMIC DNA]</scope>
    <source>
        <strain evidence="2 3">DSM 45941</strain>
    </source>
</reference>
<evidence type="ECO:0000313" key="2">
    <source>
        <dbReference type="EMBL" id="TDD79178.1"/>
    </source>
</evidence>
<protein>
    <submittedName>
        <fullName evidence="2">Uncharacterized protein</fullName>
    </submittedName>
</protein>
<name>A0A4R5AZW6_9ACTN</name>
<organism evidence="2 3">
    <name type="scientific">Actinomadura darangshiensis</name>
    <dbReference type="NCBI Taxonomy" id="705336"/>
    <lineage>
        <taxon>Bacteria</taxon>
        <taxon>Bacillati</taxon>
        <taxon>Actinomycetota</taxon>
        <taxon>Actinomycetes</taxon>
        <taxon>Streptosporangiales</taxon>
        <taxon>Thermomonosporaceae</taxon>
        <taxon>Actinomadura</taxon>
    </lineage>
</organism>
<dbReference type="AlphaFoldDB" id="A0A4R5AZW6"/>
<comment type="caution">
    <text evidence="2">The sequence shown here is derived from an EMBL/GenBank/DDBJ whole genome shotgun (WGS) entry which is preliminary data.</text>
</comment>
<evidence type="ECO:0000313" key="3">
    <source>
        <dbReference type="Proteomes" id="UP000295578"/>
    </source>
</evidence>
<dbReference type="EMBL" id="SMKY01000118">
    <property type="protein sequence ID" value="TDD79178.1"/>
    <property type="molecule type" value="Genomic_DNA"/>
</dbReference>